<dbReference type="Proteomes" id="UP000550707">
    <property type="component" value="Unassembled WGS sequence"/>
</dbReference>
<comment type="caution">
    <text evidence="1">The sequence shown here is derived from an EMBL/GenBank/DDBJ whole genome shotgun (WGS) entry which is preliminary data.</text>
</comment>
<proteinExistence type="predicted"/>
<gene>
    <name evidence="1" type="ORF">HJG59_009220</name>
</gene>
<evidence type="ECO:0000313" key="1">
    <source>
        <dbReference type="EMBL" id="KAF6425152.1"/>
    </source>
</evidence>
<dbReference type="AlphaFoldDB" id="A0A7J8DQH6"/>
<accession>A0A7J8DQH6</accession>
<protein>
    <submittedName>
        <fullName evidence="1">Uncharacterized protein</fullName>
    </submittedName>
</protein>
<keyword evidence="2" id="KW-1185">Reference proteome</keyword>
<organism evidence="1 2">
    <name type="scientific">Molossus molossus</name>
    <name type="common">Pallas' mastiff bat</name>
    <name type="synonym">Vespertilio molossus</name>
    <dbReference type="NCBI Taxonomy" id="27622"/>
    <lineage>
        <taxon>Eukaryota</taxon>
        <taxon>Metazoa</taxon>
        <taxon>Chordata</taxon>
        <taxon>Craniata</taxon>
        <taxon>Vertebrata</taxon>
        <taxon>Euteleostomi</taxon>
        <taxon>Mammalia</taxon>
        <taxon>Eutheria</taxon>
        <taxon>Laurasiatheria</taxon>
        <taxon>Chiroptera</taxon>
        <taxon>Yangochiroptera</taxon>
        <taxon>Molossidae</taxon>
        <taxon>Molossus</taxon>
    </lineage>
</organism>
<name>A0A7J8DQH6_MOLMO</name>
<dbReference type="InParanoid" id="A0A7J8DQH6"/>
<sequence length="139" mass="15387">MTGPCRWTKMNYVRRQKIHTESNGGCSKGLSAVFSCRLRGFPATLGSFGGQRRRHVCRAGLFPPPRGFRSRRPLIRTSHIHQNDQWPSARCGHRSGGPCPRATGLLGAAGEAPRFSGFFPPFFFFFASSYSCDFLSSLG</sequence>
<reference evidence="1 2" key="1">
    <citation type="journal article" date="2020" name="Nature">
        <title>Six reference-quality genomes reveal evolution of bat adaptations.</title>
        <authorList>
            <person name="Jebb D."/>
            <person name="Huang Z."/>
            <person name="Pippel M."/>
            <person name="Hughes G.M."/>
            <person name="Lavrichenko K."/>
            <person name="Devanna P."/>
            <person name="Winkler S."/>
            <person name="Jermiin L.S."/>
            <person name="Skirmuntt E.C."/>
            <person name="Katzourakis A."/>
            <person name="Burkitt-Gray L."/>
            <person name="Ray D.A."/>
            <person name="Sullivan K.A.M."/>
            <person name="Roscito J.G."/>
            <person name="Kirilenko B.M."/>
            <person name="Davalos L.M."/>
            <person name="Corthals A.P."/>
            <person name="Power M.L."/>
            <person name="Jones G."/>
            <person name="Ransome R.D."/>
            <person name="Dechmann D.K.N."/>
            <person name="Locatelli A.G."/>
            <person name="Puechmaille S.J."/>
            <person name="Fedrigo O."/>
            <person name="Jarvis E.D."/>
            <person name="Hiller M."/>
            <person name="Vernes S.C."/>
            <person name="Myers E.W."/>
            <person name="Teeling E.C."/>
        </authorList>
    </citation>
    <scope>NUCLEOTIDE SEQUENCE [LARGE SCALE GENOMIC DNA]</scope>
    <source>
        <strain evidence="1">MMolMol1</strain>
        <tissue evidence="1">Muscle</tissue>
    </source>
</reference>
<evidence type="ECO:0000313" key="2">
    <source>
        <dbReference type="Proteomes" id="UP000550707"/>
    </source>
</evidence>
<dbReference type="EMBL" id="JACASF010000017">
    <property type="protein sequence ID" value="KAF6425152.1"/>
    <property type="molecule type" value="Genomic_DNA"/>
</dbReference>